<dbReference type="EMBL" id="OV651818">
    <property type="protein sequence ID" value="CAH1111945.1"/>
    <property type="molecule type" value="Genomic_DNA"/>
</dbReference>
<feature type="compositionally biased region" description="Low complexity" evidence="1">
    <location>
        <begin position="142"/>
        <end position="161"/>
    </location>
</feature>
<dbReference type="Proteomes" id="UP001153636">
    <property type="component" value="Chromosome 6"/>
</dbReference>
<accession>A0A9P0D112</accession>
<name>A0A9P0D112_9CUCU</name>
<evidence type="ECO:0000313" key="2">
    <source>
        <dbReference type="EMBL" id="CAH1111945.1"/>
    </source>
</evidence>
<sequence>MQVISQEQNNNAKGEDNCSNGQSNGSIIYQKPRRNRISGLTGPRVTYMEVDSQDEDQYNNTVYPRSMQRHCGQPFPQRISSGLAPFLYNKKTNFSIVGNSSDRFVRHDEVESSSSLCVKRSQRPQSPFYQCIQQELDVPSSLAVSPSVSDSSSVKPSQLSQGNQHSDSTEVGARFLEDLKSRIIAGPLKIQNLSLHLVDMNTGNPLPRAEELRLEAWKIQGGPVL</sequence>
<dbReference type="AlphaFoldDB" id="A0A9P0D112"/>
<gene>
    <name evidence="2" type="ORF">PSYICH_LOCUS12940</name>
</gene>
<feature type="region of interest" description="Disordered" evidence="1">
    <location>
        <begin position="1"/>
        <end position="39"/>
    </location>
</feature>
<proteinExistence type="predicted"/>
<organism evidence="2 3">
    <name type="scientific">Psylliodes chrysocephalus</name>
    <dbReference type="NCBI Taxonomy" id="3402493"/>
    <lineage>
        <taxon>Eukaryota</taxon>
        <taxon>Metazoa</taxon>
        <taxon>Ecdysozoa</taxon>
        <taxon>Arthropoda</taxon>
        <taxon>Hexapoda</taxon>
        <taxon>Insecta</taxon>
        <taxon>Pterygota</taxon>
        <taxon>Neoptera</taxon>
        <taxon>Endopterygota</taxon>
        <taxon>Coleoptera</taxon>
        <taxon>Polyphaga</taxon>
        <taxon>Cucujiformia</taxon>
        <taxon>Chrysomeloidea</taxon>
        <taxon>Chrysomelidae</taxon>
        <taxon>Galerucinae</taxon>
        <taxon>Alticini</taxon>
        <taxon>Psylliodes</taxon>
    </lineage>
</organism>
<evidence type="ECO:0000313" key="3">
    <source>
        <dbReference type="Proteomes" id="UP001153636"/>
    </source>
</evidence>
<feature type="region of interest" description="Disordered" evidence="1">
    <location>
        <begin position="142"/>
        <end position="168"/>
    </location>
</feature>
<keyword evidence="3" id="KW-1185">Reference proteome</keyword>
<feature type="compositionally biased region" description="Polar residues" evidence="1">
    <location>
        <begin position="1"/>
        <end position="27"/>
    </location>
</feature>
<evidence type="ECO:0000256" key="1">
    <source>
        <dbReference type="SAM" id="MobiDB-lite"/>
    </source>
</evidence>
<protein>
    <submittedName>
        <fullName evidence="2">Uncharacterized protein</fullName>
    </submittedName>
</protein>
<dbReference type="OrthoDB" id="6757089at2759"/>
<reference evidence="2" key="1">
    <citation type="submission" date="2022-01" db="EMBL/GenBank/DDBJ databases">
        <authorList>
            <person name="King R."/>
        </authorList>
    </citation>
    <scope>NUCLEOTIDE SEQUENCE</scope>
</reference>